<name>A0ABV0QV03_9TELE</name>
<proteinExistence type="predicted"/>
<gene>
    <name evidence="1" type="ORF">XENOCAPTIV_028109</name>
</gene>
<evidence type="ECO:0000313" key="2">
    <source>
        <dbReference type="Proteomes" id="UP001434883"/>
    </source>
</evidence>
<protein>
    <submittedName>
        <fullName evidence="1">Uncharacterized protein</fullName>
    </submittedName>
</protein>
<organism evidence="1 2">
    <name type="scientific">Xenoophorus captivus</name>
    <dbReference type="NCBI Taxonomy" id="1517983"/>
    <lineage>
        <taxon>Eukaryota</taxon>
        <taxon>Metazoa</taxon>
        <taxon>Chordata</taxon>
        <taxon>Craniata</taxon>
        <taxon>Vertebrata</taxon>
        <taxon>Euteleostomi</taxon>
        <taxon>Actinopterygii</taxon>
        <taxon>Neopterygii</taxon>
        <taxon>Teleostei</taxon>
        <taxon>Neoteleostei</taxon>
        <taxon>Acanthomorphata</taxon>
        <taxon>Ovalentaria</taxon>
        <taxon>Atherinomorphae</taxon>
        <taxon>Cyprinodontiformes</taxon>
        <taxon>Goodeidae</taxon>
        <taxon>Xenoophorus</taxon>
    </lineage>
</organism>
<accession>A0ABV0QV03</accession>
<dbReference type="EMBL" id="JAHRIN010024358">
    <property type="protein sequence ID" value="MEQ2199228.1"/>
    <property type="molecule type" value="Genomic_DNA"/>
</dbReference>
<evidence type="ECO:0000313" key="1">
    <source>
        <dbReference type="EMBL" id="MEQ2199228.1"/>
    </source>
</evidence>
<sequence length="204" mass="22950">MHIRADICLIFSILPAEFLKVKKNCKTKDYLKKENREKHFQVKTKDQKFIKQAAKVNMQQLRSTFLGSSVVSKSAILLNQLRGTFFVILGQKIGNISAEIALKCLIIQKANEMRGDGIRDSSCNRLVAGANPRSVRLSCCVLEQDTTPAQPPDGGQRAQWCQLYGSLAFVSQLWLQCSKCVNVCMDVWRTDGRVKRYTTAGHLP</sequence>
<reference evidence="1 2" key="1">
    <citation type="submission" date="2021-06" db="EMBL/GenBank/DDBJ databases">
        <authorList>
            <person name="Palmer J.M."/>
        </authorList>
    </citation>
    <scope>NUCLEOTIDE SEQUENCE [LARGE SCALE GENOMIC DNA]</scope>
    <source>
        <strain evidence="1 2">XC_2019</strain>
        <tissue evidence="1">Muscle</tissue>
    </source>
</reference>
<comment type="caution">
    <text evidence="1">The sequence shown here is derived from an EMBL/GenBank/DDBJ whole genome shotgun (WGS) entry which is preliminary data.</text>
</comment>
<keyword evidence="2" id="KW-1185">Reference proteome</keyword>
<dbReference type="Proteomes" id="UP001434883">
    <property type="component" value="Unassembled WGS sequence"/>
</dbReference>